<comment type="subunit">
    <text evidence="11">Homodimer.</text>
</comment>
<evidence type="ECO:0000256" key="11">
    <source>
        <dbReference type="HAMAP-Rule" id="MF_01576"/>
    </source>
</evidence>
<keyword evidence="6 11" id="KW-0521">NADP</keyword>
<keyword evidence="9 11" id="KW-0486">Methionine biosynthesis</keyword>
<dbReference type="GO" id="GO:0004477">
    <property type="term" value="F:methenyltetrahydrofolate cyclohydrolase activity"/>
    <property type="evidence" value="ECO:0007669"/>
    <property type="project" value="UniProtKB-UniRule"/>
</dbReference>
<dbReference type="Pfam" id="PF00763">
    <property type="entry name" value="THF_DHG_CYH"/>
    <property type="match status" value="1"/>
</dbReference>
<comment type="function">
    <text evidence="11">Catalyzes the oxidation of 5,10-methylenetetrahydrofolate to 5,10-methenyltetrahydrofolate and then the hydrolysis of 5,10-methenyltetrahydrofolate to 10-formyltetrahydrofolate.</text>
</comment>
<dbReference type="SUPFAM" id="SSF53223">
    <property type="entry name" value="Aminoacid dehydrogenase-like, N-terminal domain"/>
    <property type="match status" value="1"/>
</dbReference>
<dbReference type="Proteomes" id="UP000219621">
    <property type="component" value="Unassembled WGS sequence"/>
</dbReference>
<evidence type="ECO:0000256" key="9">
    <source>
        <dbReference type="ARBA" id="ARBA00023167"/>
    </source>
</evidence>
<dbReference type="GO" id="GO:0005829">
    <property type="term" value="C:cytosol"/>
    <property type="evidence" value="ECO:0007669"/>
    <property type="project" value="TreeGrafter"/>
</dbReference>
<proteinExistence type="inferred from homology"/>
<dbReference type="InterPro" id="IPR020631">
    <property type="entry name" value="THF_DH/CycHdrlase_NAD-bd_dom"/>
</dbReference>
<comment type="catalytic activity">
    <reaction evidence="11">
        <text>(6R)-5,10-methenyltetrahydrofolate + H2O = (6R)-10-formyltetrahydrofolate + H(+)</text>
        <dbReference type="Rhea" id="RHEA:23700"/>
        <dbReference type="ChEBI" id="CHEBI:15377"/>
        <dbReference type="ChEBI" id="CHEBI:15378"/>
        <dbReference type="ChEBI" id="CHEBI:57455"/>
        <dbReference type="ChEBI" id="CHEBI:195366"/>
        <dbReference type="EC" id="3.5.4.9"/>
    </reaction>
</comment>
<keyword evidence="8 11" id="KW-0368">Histidine biosynthesis</keyword>
<dbReference type="Gene3D" id="3.40.50.720">
    <property type="entry name" value="NAD(P)-binding Rossmann-like Domain"/>
    <property type="match status" value="1"/>
</dbReference>
<dbReference type="InterPro" id="IPR036291">
    <property type="entry name" value="NAD(P)-bd_dom_sf"/>
</dbReference>
<evidence type="ECO:0000256" key="4">
    <source>
        <dbReference type="ARBA" id="ARBA00022755"/>
    </source>
</evidence>
<comment type="similarity">
    <text evidence="11">Belongs to the tetrahydrofolate dehydrogenase/cyclohydrolase family.</text>
</comment>
<evidence type="ECO:0000256" key="1">
    <source>
        <dbReference type="ARBA" id="ARBA00004777"/>
    </source>
</evidence>
<dbReference type="GO" id="GO:0000105">
    <property type="term" value="P:L-histidine biosynthetic process"/>
    <property type="evidence" value="ECO:0007669"/>
    <property type="project" value="UniProtKB-KW"/>
</dbReference>
<dbReference type="InterPro" id="IPR000672">
    <property type="entry name" value="THF_DH/CycHdrlase"/>
</dbReference>
<feature type="domain" description="Tetrahydrofolate dehydrogenase/cyclohydrolase catalytic" evidence="12">
    <location>
        <begin position="7"/>
        <end position="122"/>
    </location>
</feature>
<reference evidence="14 15" key="1">
    <citation type="submission" date="2017-09" db="EMBL/GenBank/DDBJ databases">
        <authorList>
            <person name="Ehlers B."/>
            <person name="Leendertz F.H."/>
        </authorList>
    </citation>
    <scope>NUCLEOTIDE SEQUENCE [LARGE SCALE GENOMIC DNA]</scope>
    <source>
        <strain evidence="14 15">USBA 140</strain>
    </source>
</reference>
<dbReference type="SUPFAM" id="SSF51735">
    <property type="entry name" value="NAD(P)-binding Rossmann-fold domains"/>
    <property type="match status" value="1"/>
</dbReference>
<dbReference type="GO" id="GO:0035999">
    <property type="term" value="P:tetrahydrofolate interconversion"/>
    <property type="evidence" value="ECO:0007669"/>
    <property type="project" value="UniProtKB-UniRule"/>
</dbReference>
<keyword evidence="15" id="KW-1185">Reference proteome</keyword>
<dbReference type="RefSeq" id="WP_176525026.1">
    <property type="nucleotide sequence ID" value="NZ_OCNJ01000002.1"/>
</dbReference>
<evidence type="ECO:0000256" key="10">
    <source>
        <dbReference type="ARBA" id="ARBA00023268"/>
    </source>
</evidence>
<evidence type="ECO:0000256" key="7">
    <source>
        <dbReference type="ARBA" id="ARBA00023002"/>
    </source>
</evidence>
<dbReference type="EC" id="3.5.4.9" evidence="11"/>
<evidence type="ECO:0000259" key="12">
    <source>
        <dbReference type="Pfam" id="PF00763"/>
    </source>
</evidence>
<keyword evidence="3 11" id="KW-0028">Amino-acid biosynthesis</keyword>
<keyword evidence="7 11" id="KW-0560">Oxidoreductase</keyword>
<dbReference type="Pfam" id="PF02882">
    <property type="entry name" value="THF_DHG_CYH_C"/>
    <property type="match status" value="1"/>
</dbReference>
<organism evidence="14 15">
    <name type="scientific">Caenispirillum bisanense</name>
    <dbReference type="NCBI Taxonomy" id="414052"/>
    <lineage>
        <taxon>Bacteria</taxon>
        <taxon>Pseudomonadati</taxon>
        <taxon>Pseudomonadota</taxon>
        <taxon>Alphaproteobacteria</taxon>
        <taxon>Rhodospirillales</taxon>
        <taxon>Novispirillaceae</taxon>
        <taxon>Caenispirillum</taxon>
    </lineage>
</organism>
<keyword evidence="5 11" id="KW-0378">Hydrolase</keyword>
<evidence type="ECO:0000259" key="13">
    <source>
        <dbReference type="Pfam" id="PF02882"/>
    </source>
</evidence>
<sequence length="300" mass="32168">MAKAILLDGREDADDLRDRVAERVRALRDSRKLRPGLALIRIGDKGETKPMLDERERWARDAGFQVNRHDMPAETTTEELLLVVEGINDDSAINGVVILEPAPKQIDMGRVRRAVLPVKDVDGQHPLNAGELMTGGVGLVPSIPLAVRAVLRNHHGRGLAGMTAAVLGRCATVGAPVAQLLIAADCTVTVAHSQTRDPKAVARAADIVVCAVNRAEAVRSDWIQAGATVIDTGRHRLQQSGSEPRLVGDCRREEILGVAGAFADRFGAVGPLGIAMLLRNTLLACCRQHRIDLKVADCGV</sequence>
<evidence type="ECO:0000256" key="6">
    <source>
        <dbReference type="ARBA" id="ARBA00022857"/>
    </source>
</evidence>
<feature type="domain" description="Tetrahydrofolate dehydrogenase/cyclohydrolase NAD(P)-binding" evidence="13">
    <location>
        <begin position="141"/>
        <end position="288"/>
    </location>
</feature>
<comment type="catalytic activity">
    <reaction evidence="11">
        <text>(6R)-5,10-methylene-5,6,7,8-tetrahydrofolate + NADP(+) = (6R)-5,10-methenyltetrahydrofolate + NADPH</text>
        <dbReference type="Rhea" id="RHEA:22812"/>
        <dbReference type="ChEBI" id="CHEBI:15636"/>
        <dbReference type="ChEBI" id="CHEBI:57455"/>
        <dbReference type="ChEBI" id="CHEBI:57783"/>
        <dbReference type="ChEBI" id="CHEBI:58349"/>
        <dbReference type="EC" id="1.5.1.5"/>
    </reaction>
</comment>
<evidence type="ECO:0000256" key="8">
    <source>
        <dbReference type="ARBA" id="ARBA00023102"/>
    </source>
</evidence>
<evidence type="ECO:0000313" key="15">
    <source>
        <dbReference type="Proteomes" id="UP000219621"/>
    </source>
</evidence>
<dbReference type="Gene3D" id="3.40.50.10860">
    <property type="entry name" value="Leucine Dehydrogenase, chain A, domain 1"/>
    <property type="match status" value="1"/>
</dbReference>
<dbReference type="InterPro" id="IPR020630">
    <property type="entry name" value="THF_DH/CycHdrlase_cat_dom"/>
</dbReference>
<protein>
    <recommendedName>
        <fullName evidence="11">Bifunctional protein FolD</fullName>
    </recommendedName>
    <domain>
        <recommendedName>
            <fullName evidence="11">Methylenetetrahydrofolate dehydrogenase</fullName>
            <ecNumber evidence="11">1.5.1.5</ecNumber>
        </recommendedName>
    </domain>
    <domain>
        <recommendedName>
            <fullName evidence="11">Methenyltetrahydrofolate cyclohydrolase</fullName>
            <ecNumber evidence="11">3.5.4.9</ecNumber>
        </recommendedName>
    </domain>
</protein>
<evidence type="ECO:0000256" key="2">
    <source>
        <dbReference type="ARBA" id="ARBA00022563"/>
    </source>
</evidence>
<name>A0A286G7Y2_9PROT</name>
<dbReference type="EC" id="1.5.1.5" evidence="11"/>
<keyword evidence="2 11" id="KW-0554">One-carbon metabolism</keyword>
<dbReference type="HAMAP" id="MF_01576">
    <property type="entry name" value="THF_DHG_CYH"/>
    <property type="match status" value="1"/>
</dbReference>
<dbReference type="PANTHER" id="PTHR48099">
    <property type="entry name" value="C-1-TETRAHYDROFOLATE SYNTHASE, CYTOPLASMIC-RELATED"/>
    <property type="match status" value="1"/>
</dbReference>
<dbReference type="GO" id="GO:0004488">
    <property type="term" value="F:methylenetetrahydrofolate dehydrogenase (NADP+) activity"/>
    <property type="evidence" value="ECO:0007669"/>
    <property type="project" value="UniProtKB-UniRule"/>
</dbReference>
<dbReference type="InterPro" id="IPR046346">
    <property type="entry name" value="Aminoacid_DH-like_N_sf"/>
</dbReference>
<dbReference type="UniPathway" id="UPA00193"/>
<dbReference type="PRINTS" id="PR00085">
    <property type="entry name" value="THFDHDRGNASE"/>
</dbReference>
<gene>
    <name evidence="11" type="primary">folD</name>
    <name evidence="14" type="ORF">SAMN05421508_10223</name>
</gene>
<accession>A0A286G7Y2</accession>
<evidence type="ECO:0000313" key="14">
    <source>
        <dbReference type="EMBL" id="SOD91623.1"/>
    </source>
</evidence>
<keyword evidence="4 11" id="KW-0658">Purine biosynthesis</keyword>
<dbReference type="AlphaFoldDB" id="A0A286G7Y2"/>
<comment type="caution">
    <text evidence="11">Lacks conserved residue(s) required for the propagation of feature annotation.</text>
</comment>
<comment type="pathway">
    <text evidence="1 11">One-carbon metabolism; tetrahydrofolate interconversion.</text>
</comment>
<evidence type="ECO:0000256" key="3">
    <source>
        <dbReference type="ARBA" id="ARBA00022605"/>
    </source>
</evidence>
<evidence type="ECO:0000256" key="5">
    <source>
        <dbReference type="ARBA" id="ARBA00022801"/>
    </source>
</evidence>
<keyword evidence="10 11" id="KW-0511">Multifunctional enzyme</keyword>
<dbReference type="PANTHER" id="PTHR48099:SF5">
    <property type="entry name" value="C-1-TETRAHYDROFOLATE SYNTHASE, CYTOPLASMIC"/>
    <property type="match status" value="1"/>
</dbReference>
<dbReference type="GO" id="GO:0009086">
    <property type="term" value="P:methionine biosynthetic process"/>
    <property type="evidence" value="ECO:0007669"/>
    <property type="project" value="UniProtKB-KW"/>
</dbReference>
<dbReference type="GO" id="GO:0006164">
    <property type="term" value="P:purine nucleotide biosynthetic process"/>
    <property type="evidence" value="ECO:0007669"/>
    <property type="project" value="UniProtKB-KW"/>
</dbReference>
<dbReference type="EMBL" id="OCNJ01000002">
    <property type="protein sequence ID" value="SOD91623.1"/>
    <property type="molecule type" value="Genomic_DNA"/>
</dbReference>